<dbReference type="Proteomes" id="UP000809349">
    <property type="component" value="Unassembled WGS sequence"/>
</dbReference>
<evidence type="ECO:0000313" key="3">
    <source>
        <dbReference type="Proteomes" id="UP000809349"/>
    </source>
</evidence>
<dbReference type="PROSITE" id="PS51257">
    <property type="entry name" value="PROKAR_LIPOPROTEIN"/>
    <property type="match status" value="1"/>
</dbReference>
<comment type="caution">
    <text evidence="2">The sequence shown here is derived from an EMBL/GenBank/DDBJ whole genome shotgun (WGS) entry which is preliminary data.</text>
</comment>
<reference evidence="2 3" key="2">
    <citation type="submission" date="2021-08" db="EMBL/GenBank/DDBJ databases">
        <title>Massilia sp. R798.</title>
        <authorList>
            <person name="Baek J.H."/>
            <person name="Jung H.S."/>
            <person name="Kim K.R."/>
            <person name="Jeon C.O."/>
        </authorList>
    </citation>
    <scope>NUCLEOTIDE SEQUENCE [LARGE SCALE GENOMIC DNA]</scope>
    <source>
        <strain evidence="2 3">R798</strain>
    </source>
</reference>
<protein>
    <submittedName>
        <fullName evidence="2">Pilus assembly protein</fullName>
    </submittedName>
</protein>
<dbReference type="EMBL" id="JAFBIL020000005">
    <property type="protein sequence ID" value="MBZ2208550.1"/>
    <property type="molecule type" value="Genomic_DNA"/>
</dbReference>
<evidence type="ECO:0000313" key="2">
    <source>
        <dbReference type="EMBL" id="MBZ2208550.1"/>
    </source>
</evidence>
<name>A0ABS7SRI4_9BURK</name>
<proteinExistence type="predicted"/>
<evidence type="ECO:0000256" key="1">
    <source>
        <dbReference type="SAM" id="SignalP"/>
    </source>
</evidence>
<dbReference type="RefSeq" id="WP_223469027.1">
    <property type="nucleotide sequence ID" value="NZ_JAFBIL020000005.1"/>
</dbReference>
<sequence length="93" mass="9450">MTLKRVLRLSACSATMLAASCALPPNAQPDPLGATVSLTMAQQVINPAAGANPDPVAGIDGKAAKGGYDAYQKSFRAPVPQPNVFTIGVAGNR</sequence>
<keyword evidence="1" id="KW-0732">Signal</keyword>
<accession>A0ABS7SRI4</accession>
<keyword evidence="3" id="KW-1185">Reference proteome</keyword>
<gene>
    <name evidence="2" type="ORF">I4X03_014895</name>
</gene>
<feature type="chain" id="PRO_5046504674" evidence="1">
    <location>
        <begin position="28"/>
        <end position="93"/>
    </location>
</feature>
<reference evidence="2 3" key="1">
    <citation type="submission" date="2021-01" db="EMBL/GenBank/DDBJ databases">
        <authorList>
            <person name="Ruan W."/>
            <person name="Khan S.A."/>
            <person name="Jeon C.O."/>
        </authorList>
    </citation>
    <scope>NUCLEOTIDE SEQUENCE [LARGE SCALE GENOMIC DNA]</scope>
    <source>
        <strain evidence="2 3">R798</strain>
    </source>
</reference>
<organism evidence="2 3">
    <name type="scientific">Massilia soli</name>
    <dbReference type="NCBI Taxonomy" id="2792854"/>
    <lineage>
        <taxon>Bacteria</taxon>
        <taxon>Pseudomonadati</taxon>
        <taxon>Pseudomonadota</taxon>
        <taxon>Betaproteobacteria</taxon>
        <taxon>Burkholderiales</taxon>
        <taxon>Oxalobacteraceae</taxon>
        <taxon>Telluria group</taxon>
        <taxon>Massilia</taxon>
    </lineage>
</organism>
<feature type="signal peptide" evidence="1">
    <location>
        <begin position="1"/>
        <end position="27"/>
    </location>
</feature>